<dbReference type="Proteomes" id="UP000192726">
    <property type="component" value="Chromosome"/>
</dbReference>
<evidence type="ECO:0000313" key="1">
    <source>
        <dbReference type="EMBL" id="ARF52984.1"/>
    </source>
</evidence>
<accession>A0A1V0TJ75</accession>
<dbReference type="AlphaFoldDB" id="A0A1V0TJ75"/>
<dbReference type="KEGG" id="sgv:B1H19_01185"/>
<reference evidence="1 2" key="1">
    <citation type="submission" date="2017-04" db="EMBL/GenBank/DDBJ databases">
        <title>Complete Genome Sequence of Streptomyces gilvosporeus F607, a Capable Producer of Natamycin.</title>
        <authorList>
            <person name="Zong G."/>
            <person name="Zhong C."/>
            <person name="Fu J."/>
            <person name="Qin R."/>
            <person name="Cao G."/>
        </authorList>
    </citation>
    <scope>NUCLEOTIDE SEQUENCE [LARGE SCALE GENOMIC DNA]</scope>
    <source>
        <strain evidence="1 2">F607</strain>
    </source>
</reference>
<keyword evidence="2" id="KW-1185">Reference proteome</keyword>
<name>A0A1V0TJ75_9ACTN</name>
<sequence>MERVVGLLVAAALVGLLVLGVKFPDRF</sequence>
<organism evidence="1 2">
    <name type="scientific">Streptomyces gilvosporeus</name>
    <dbReference type="NCBI Taxonomy" id="553510"/>
    <lineage>
        <taxon>Bacteria</taxon>
        <taxon>Bacillati</taxon>
        <taxon>Actinomycetota</taxon>
        <taxon>Actinomycetes</taxon>
        <taxon>Kitasatosporales</taxon>
        <taxon>Streptomycetaceae</taxon>
        <taxon>Streptomyces</taxon>
    </lineage>
</organism>
<protein>
    <submittedName>
        <fullName evidence="1">Potassium-transporting ATPase subunit F</fullName>
    </submittedName>
</protein>
<dbReference type="EMBL" id="CP020569">
    <property type="protein sequence ID" value="ARF52984.1"/>
    <property type="molecule type" value="Genomic_DNA"/>
</dbReference>
<proteinExistence type="predicted"/>
<evidence type="ECO:0000313" key="2">
    <source>
        <dbReference type="Proteomes" id="UP000192726"/>
    </source>
</evidence>
<gene>
    <name evidence="1" type="ORF">B1H19_01185</name>
</gene>